<dbReference type="PANTHER" id="PTHR12058:SF0">
    <property type="entry name" value="ACTIN-RELATED PROTEIN 2_3 COMPLEX SUBUNIT 2"/>
    <property type="match status" value="1"/>
</dbReference>
<dbReference type="Gene3D" id="3.30.1460.20">
    <property type="match status" value="2"/>
</dbReference>
<evidence type="ECO:0000256" key="4">
    <source>
        <dbReference type="ARBA" id="ARBA00023203"/>
    </source>
</evidence>
<dbReference type="Gramene" id="EFJ25065">
    <property type="protein sequence ID" value="EFJ25065"/>
    <property type="gene ID" value="SELMODRAFT_100761"/>
</dbReference>
<protein>
    <recommendedName>
        <fullName evidence="6">Arp2/3 complex 34 kDa subunit</fullName>
    </recommendedName>
</protein>
<dbReference type="InParanoid" id="D8RSG2"/>
<evidence type="ECO:0000256" key="3">
    <source>
        <dbReference type="ARBA" id="ARBA00022490"/>
    </source>
</evidence>
<dbReference type="EMBL" id="GL377588">
    <property type="protein sequence ID" value="EFJ25065.1"/>
    <property type="molecule type" value="Genomic_DNA"/>
</dbReference>
<dbReference type="FunCoup" id="D8RSG2">
    <property type="interactions" value="3939"/>
</dbReference>
<dbReference type="KEGG" id="smo:SELMODRAFT_100761"/>
<dbReference type="AlphaFoldDB" id="D8RSG2"/>
<evidence type="ECO:0000256" key="5">
    <source>
        <dbReference type="ARBA" id="ARBA00023212"/>
    </source>
</evidence>
<evidence type="ECO:0000256" key="2">
    <source>
        <dbReference type="ARBA" id="ARBA00007192"/>
    </source>
</evidence>
<dbReference type="Pfam" id="PF04045">
    <property type="entry name" value="P34-Arc"/>
    <property type="match status" value="1"/>
</dbReference>
<dbReference type="GO" id="GO:0030041">
    <property type="term" value="P:actin filament polymerization"/>
    <property type="evidence" value="ECO:0007669"/>
    <property type="project" value="InterPro"/>
</dbReference>
<dbReference type="InterPro" id="IPR007188">
    <property type="entry name" value="ARPC2"/>
</dbReference>
<dbReference type="InterPro" id="IPR034666">
    <property type="entry name" value="ARPC2/4"/>
</dbReference>
<sequence length="315" mass="35275">MILMQPQARAVLQILVNRSRVKQEKPLEIDFHLVEFNDVRYHILSVAKEPHYMTLSLGLPLPAPETVFSGDLPLGAVEAVRGAYGSLAQVKEPPEMGYNLTLRIDLSQLPADEEDCLQVLTKFASVRSVVLGAPLREILKHLAMNTVSPDADRLTALMHRPRESCFLVPQADKVTVIFPMRFKDANDAVLATSFLQEFMEARRTGGLNTAPPCLWSSNPPAELQGVSGLALDANCGFVSIVIFARHVEGDKLERTVWNLSTFHAYVSYHVKCSKAFMHTRMRRRVESLIQVLNRAKPDLEKDKKTAQGRSFKRSV</sequence>
<dbReference type="FunFam" id="3.30.1460.20:FF:000007">
    <property type="entry name" value="Arp2/3 complex 34 kDa subunit"/>
    <property type="match status" value="1"/>
</dbReference>
<keyword evidence="5 6" id="KW-0206">Cytoskeleton</keyword>
<name>D8RSG2_SELML</name>
<keyword evidence="8" id="KW-1185">Reference proteome</keyword>
<evidence type="ECO:0000256" key="1">
    <source>
        <dbReference type="ARBA" id="ARBA00004245"/>
    </source>
</evidence>
<dbReference type="OMA" id="FRSYFHY"/>
<dbReference type="Proteomes" id="UP000001514">
    <property type="component" value="Unassembled WGS sequence"/>
</dbReference>
<keyword evidence="4 6" id="KW-0009">Actin-binding</keyword>
<accession>D8RSG2</accession>
<dbReference type="SUPFAM" id="SSF69645">
    <property type="entry name" value="Arp2/3 complex subunits"/>
    <property type="match status" value="2"/>
</dbReference>
<dbReference type="HOGENOM" id="CLU_059439_0_0_1"/>
<dbReference type="GO" id="GO:0005885">
    <property type="term" value="C:Arp2/3 protein complex"/>
    <property type="evidence" value="ECO:0000318"/>
    <property type="project" value="GO_Central"/>
</dbReference>
<comment type="function">
    <text evidence="6">Functions as actin-binding component of the Arp2/3 complex which is involved in regulation of actin polymerization and together with an activating nucleation-promoting factor (NPF) mediates the formation of branched actin networks.</text>
</comment>
<comment type="subunit">
    <text evidence="6">Component of the Arp2/3 complex.</text>
</comment>
<dbReference type="STRING" id="88036.D8RSG2"/>
<organism evidence="8">
    <name type="scientific">Selaginella moellendorffii</name>
    <name type="common">Spikemoss</name>
    <dbReference type="NCBI Taxonomy" id="88036"/>
    <lineage>
        <taxon>Eukaryota</taxon>
        <taxon>Viridiplantae</taxon>
        <taxon>Streptophyta</taxon>
        <taxon>Embryophyta</taxon>
        <taxon>Tracheophyta</taxon>
        <taxon>Lycopodiopsida</taxon>
        <taxon>Selaginellales</taxon>
        <taxon>Selaginellaceae</taxon>
        <taxon>Selaginella</taxon>
    </lineage>
</organism>
<proteinExistence type="inferred from homology"/>
<comment type="subcellular location">
    <subcellularLocation>
        <location evidence="1 6">Cytoplasm</location>
        <location evidence="1 6">Cytoskeleton</location>
    </subcellularLocation>
</comment>
<dbReference type="GO" id="GO:0051015">
    <property type="term" value="F:actin filament binding"/>
    <property type="evidence" value="ECO:0000318"/>
    <property type="project" value="GO_Central"/>
</dbReference>
<evidence type="ECO:0000313" key="8">
    <source>
        <dbReference type="Proteomes" id="UP000001514"/>
    </source>
</evidence>
<dbReference type="GO" id="GO:0034314">
    <property type="term" value="P:Arp2/3 complex-mediated actin nucleation"/>
    <property type="evidence" value="ECO:0000318"/>
    <property type="project" value="GO_Central"/>
</dbReference>
<dbReference type="PANTHER" id="PTHR12058">
    <property type="entry name" value="ARP2/3 COMPLEX 34 KDA SUBUNIT"/>
    <property type="match status" value="1"/>
</dbReference>
<reference evidence="7 8" key="1">
    <citation type="journal article" date="2011" name="Science">
        <title>The Selaginella genome identifies genetic changes associated with the evolution of vascular plants.</title>
        <authorList>
            <person name="Banks J.A."/>
            <person name="Nishiyama T."/>
            <person name="Hasebe M."/>
            <person name="Bowman J.L."/>
            <person name="Gribskov M."/>
            <person name="dePamphilis C."/>
            <person name="Albert V.A."/>
            <person name="Aono N."/>
            <person name="Aoyama T."/>
            <person name="Ambrose B.A."/>
            <person name="Ashton N.W."/>
            <person name="Axtell M.J."/>
            <person name="Barker E."/>
            <person name="Barker M.S."/>
            <person name="Bennetzen J.L."/>
            <person name="Bonawitz N.D."/>
            <person name="Chapple C."/>
            <person name="Cheng C."/>
            <person name="Correa L.G."/>
            <person name="Dacre M."/>
            <person name="DeBarry J."/>
            <person name="Dreyer I."/>
            <person name="Elias M."/>
            <person name="Engstrom E.M."/>
            <person name="Estelle M."/>
            <person name="Feng L."/>
            <person name="Finet C."/>
            <person name="Floyd S.K."/>
            <person name="Frommer W.B."/>
            <person name="Fujita T."/>
            <person name="Gramzow L."/>
            <person name="Gutensohn M."/>
            <person name="Harholt J."/>
            <person name="Hattori M."/>
            <person name="Heyl A."/>
            <person name="Hirai T."/>
            <person name="Hiwatashi Y."/>
            <person name="Ishikawa M."/>
            <person name="Iwata M."/>
            <person name="Karol K.G."/>
            <person name="Koehler B."/>
            <person name="Kolukisaoglu U."/>
            <person name="Kubo M."/>
            <person name="Kurata T."/>
            <person name="Lalonde S."/>
            <person name="Li K."/>
            <person name="Li Y."/>
            <person name="Litt A."/>
            <person name="Lyons E."/>
            <person name="Manning G."/>
            <person name="Maruyama T."/>
            <person name="Michael T.P."/>
            <person name="Mikami K."/>
            <person name="Miyazaki S."/>
            <person name="Morinaga S."/>
            <person name="Murata T."/>
            <person name="Mueller-Roeber B."/>
            <person name="Nelson D.R."/>
            <person name="Obara M."/>
            <person name="Oguri Y."/>
            <person name="Olmstead R.G."/>
            <person name="Onodera N."/>
            <person name="Petersen B.L."/>
            <person name="Pils B."/>
            <person name="Prigge M."/>
            <person name="Rensing S.A."/>
            <person name="Riano-Pachon D.M."/>
            <person name="Roberts A.W."/>
            <person name="Sato Y."/>
            <person name="Scheller H.V."/>
            <person name="Schulz B."/>
            <person name="Schulz C."/>
            <person name="Shakirov E.V."/>
            <person name="Shibagaki N."/>
            <person name="Shinohara N."/>
            <person name="Shippen D.E."/>
            <person name="Soerensen I."/>
            <person name="Sotooka R."/>
            <person name="Sugimoto N."/>
            <person name="Sugita M."/>
            <person name="Sumikawa N."/>
            <person name="Tanurdzic M."/>
            <person name="Theissen G."/>
            <person name="Ulvskov P."/>
            <person name="Wakazuki S."/>
            <person name="Weng J.K."/>
            <person name="Willats W.W."/>
            <person name="Wipf D."/>
            <person name="Wolf P.G."/>
            <person name="Yang L."/>
            <person name="Zimmer A.D."/>
            <person name="Zhu Q."/>
            <person name="Mitros T."/>
            <person name="Hellsten U."/>
            <person name="Loque D."/>
            <person name="Otillar R."/>
            <person name="Salamov A."/>
            <person name="Schmutz J."/>
            <person name="Shapiro H."/>
            <person name="Lindquist E."/>
            <person name="Lucas S."/>
            <person name="Rokhsar D."/>
            <person name="Grigoriev I.V."/>
        </authorList>
    </citation>
    <scope>NUCLEOTIDE SEQUENCE [LARGE SCALE GENOMIC DNA]</scope>
</reference>
<dbReference type="eggNOG" id="KOG2826">
    <property type="taxonomic scope" value="Eukaryota"/>
</dbReference>
<dbReference type="GO" id="GO:0005200">
    <property type="term" value="F:structural constituent of cytoskeleton"/>
    <property type="evidence" value="ECO:0000318"/>
    <property type="project" value="GO_Central"/>
</dbReference>
<evidence type="ECO:0000256" key="6">
    <source>
        <dbReference type="RuleBase" id="RU364015"/>
    </source>
</evidence>
<evidence type="ECO:0000313" key="7">
    <source>
        <dbReference type="EMBL" id="EFJ25065.1"/>
    </source>
</evidence>
<gene>
    <name evidence="7" type="primary">ARPC2-2</name>
    <name evidence="7" type="ORF">SELMODRAFT_100761</name>
</gene>
<keyword evidence="3 6" id="KW-0963">Cytoplasm</keyword>
<comment type="similarity">
    <text evidence="2 6">Belongs to the ARPC2 family.</text>
</comment>